<feature type="compositionally biased region" description="Polar residues" evidence="1">
    <location>
        <begin position="310"/>
        <end position="319"/>
    </location>
</feature>
<protein>
    <submittedName>
        <fullName evidence="4">G_PROTEIN_RECEP_F1_2 domain-containing protein</fullName>
    </submittedName>
</protein>
<dbReference type="WBParaSite" id="SPAL_0000656300.1">
    <property type="protein sequence ID" value="SPAL_0000656300.1"/>
    <property type="gene ID" value="SPAL_0000656300"/>
</dbReference>
<feature type="transmembrane region" description="Helical" evidence="2">
    <location>
        <begin position="216"/>
        <end position="238"/>
    </location>
</feature>
<keyword evidence="3" id="KW-1185">Reference proteome</keyword>
<dbReference type="Pfam" id="PF10323">
    <property type="entry name" value="7TM_GPCR_Srv"/>
    <property type="match status" value="1"/>
</dbReference>
<keyword evidence="2" id="KW-1133">Transmembrane helix</keyword>
<feature type="transmembrane region" description="Helical" evidence="2">
    <location>
        <begin position="83"/>
        <end position="116"/>
    </location>
</feature>
<feature type="transmembrane region" description="Helical" evidence="2">
    <location>
        <begin position="41"/>
        <end position="63"/>
    </location>
</feature>
<proteinExistence type="predicted"/>
<keyword evidence="2" id="KW-0472">Membrane</keyword>
<evidence type="ECO:0000256" key="2">
    <source>
        <dbReference type="SAM" id="Phobius"/>
    </source>
</evidence>
<organism evidence="3 4">
    <name type="scientific">Strongyloides papillosus</name>
    <name type="common">Intestinal threadworm</name>
    <dbReference type="NCBI Taxonomy" id="174720"/>
    <lineage>
        <taxon>Eukaryota</taxon>
        <taxon>Metazoa</taxon>
        <taxon>Ecdysozoa</taxon>
        <taxon>Nematoda</taxon>
        <taxon>Chromadorea</taxon>
        <taxon>Rhabditida</taxon>
        <taxon>Tylenchina</taxon>
        <taxon>Panagrolaimomorpha</taxon>
        <taxon>Strongyloidoidea</taxon>
        <taxon>Strongyloididae</taxon>
        <taxon>Strongyloides</taxon>
    </lineage>
</organism>
<feature type="transmembrane region" description="Helical" evidence="2">
    <location>
        <begin position="12"/>
        <end position="29"/>
    </location>
</feature>
<dbReference type="Proteomes" id="UP000046392">
    <property type="component" value="Unplaced"/>
</dbReference>
<dbReference type="PANTHER" id="PTHR31552:SF8">
    <property type="entry name" value="SERPENTINE RECEPTOR CLASS GAMMA"/>
    <property type="match status" value="1"/>
</dbReference>
<feature type="transmembrane region" description="Helical" evidence="2">
    <location>
        <begin position="170"/>
        <end position="195"/>
    </location>
</feature>
<feature type="region of interest" description="Disordered" evidence="1">
    <location>
        <begin position="295"/>
        <end position="319"/>
    </location>
</feature>
<sequence>MITIADIIQFSYFVPSIILLVIFVIRLTNEMLIKRNPIYNNNFFPLILFKSYSDIILMISMFFCSRAARMNIMGDFYRENDGLAIYYYIILQICHTNIYGISLLSSLNTFIALVYPLKYNIWFSKKKIVICLTITLLFGSVYGIAMTFLHPYYRYSKSIKGYIITLKSLYVTYCAIAYAIVINIPIIALSTIMNVTSAVKFVKYYKTRNIRNSQNIPMFVYTIINFLAYSIVVTYTFGKIINFVTVKSDLVESIAQEIAYWNVDLMTFGLFYTVVFSCSPLRDLLLFKSIKESSYNNASSNNNKNERLRTQQTKTPNII</sequence>
<evidence type="ECO:0000313" key="3">
    <source>
        <dbReference type="Proteomes" id="UP000046392"/>
    </source>
</evidence>
<accession>A0A0N5BKV9</accession>
<feature type="transmembrane region" description="Helical" evidence="2">
    <location>
        <begin position="258"/>
        <end position="281"/>
    </location>
</feature>
<dbReference type="AlphaFoldDB" id="A0A0N5BKV9"/>
<dbReference type="InterPro" id="IPR019426">
    <property type="entry name" value="7TM_GPCR_serpentine_rcpt_Srv"/>
</dbReference>
<reference evidence="4" key="1">
    <citation type="submission" date="2017-02" db="UniProtKB">
        <authorList>
            <consortium name="WormBaseParasite"/>
        </authorList>
    </citation>
    <scope>IDENTIFICATION</scope>
</reference>
<evidence type="ECO:0000313" key="4">
    <source>
        <dbReference type="WBParaSite" id="SPAL_0000656300.1"/>
    </source>
</evidence>
<keyword evidence="2" id="KW-0812">Transmembrane</keyword>
<name>A0A0N5BKV9_STREA</name>
<evidence type="ECO:0000256" key="1">
    <source>
        <dbReference type="SAM" id="MobiDB-lite"/>
    </source>
</evidence>
<feature type="transmembrane region" description="Helical" evidence="2">
    <location>
        <begin position="128"/>
        <end position="150"/>
    </location>
</feature>
<dbReference type="PANTHER" id="PTHR31552">
    <property type="entry name" value="SERPENTINE RECEPTOR CLASS GAMMA"/>
    <property type="match status" value="1"/>
</dbReference>